<feature type="chain" id="PRO_5020831204" description="Outer membrane protein" evidence="1">
    <location>
        <begin position="24"/>
        <end position="229"/>
    </location>
</feature>
<dbReference type="EMBL" id="SOEG01000043">
    <property type="protein sequence ID" value="TDX45524.1"/>
    <property type="molecule type" value="Genomic_DNA"/>
</dbReference>
<evidence type="ECO:0000256" key="1">
    <source>
        <dbReference type="SAM" id="SignalP"/>
    </source>
</evidence>
<dbReference type="AlphaFoldDB" id="A0A4R8GQA2"/>
<dbReference type="RefSeq" id="WP_134118838.1">
    <property type="nucleotide sequence ID" value="NZ_SOEG01000043.1"/>
</dbReference>
<evidence type="ECO:0000313" key="3">
    <source>
        <dbReference type="Proteomes" id="UP000295832"/>
    </source>
</evidence>
<dbReference type="Proteomes" id="UP000295832">
    <property type="component" value="Unassembled WGS sequence"/>
</dbReference>
<sequence>MRKKSILVMVFIFTVISSSTSFAKDFNNDFEFLAGRFKTNDAHNLDTTIFTYKDNGANIFLPSELKLFMGEKIKDKQKNNYNILDFSAYKELKLGQGRNYIGLGLNSLNKTEPNAKAEGYTIPITLKTEQIISEKSTFVASLSYSPFGKYNVNSETLYYEGRLSGYKIDLSVKGKLTDTFDIKLGYLNQNYKFASDSNPTNKTENNQVKEIASYNESFNGLYLGAEISF</sequence>
<name>A0A4R8GQA2_9FIRM</name>
<protein>
    <recommendedName>
        <fullName evidence="4">Outer membrane protein</fullName>
    </recommendedName>
</protein>
<evidence type="ECO:0008006" key="4">
    <source>
        <dbReference type="Google" id="ProtNLM"/>
    </source>
</evidence>
<organism evidence="2 3">
    <name type="scientific">Orenia marismortui</name>
    <dbReference type="NCBI Taxonomy" id="46469"/>
    <lineage>
        <taxon>Bacteria</taxon>
        <taxon>Bacillati</taxon>
        <taxon>Bacillota</taxon>
        <taxon>Clostridia</taxon>
        <taxon>Halanaerobiales</taxon>
        <taxon>Halobacteroidaceae</taxon>
        <taxon>Orenia</taxon>
    </lineage>
</organism>
<gene>
    <name evidence="2" type="ORF">C7959_14314</name>
</gene>
<keyword evidence="1" id="KW-0732">Signal</keyword>
<evidence type="ECO:0000313" key="2">
    <source>
        <dbReference type="EMBL" id="TDX45524.1"/>
    </source>
</evidence>
<keyword evidence="3" id="KW-1185">Reference proteome</keyword>
<feature type="signal peptide" evidence="1">
    <location>
        <begin position="1"/>
        <end position="23"/>
    </location>
</feature>
<proteinExistence type="predicted"/>
<accession>A0A4R8GQA2</accession>
<reference evidence="2 3" key="1">
    <citation type="submission" date="2019-03" db="EMBL/GenBank/DDBJ databases">
        <title>Subsurface microbial communities from deep shales in Ohio and West Virginia, USA.</title>
        <authorList>
            <person name="Wrighton K."/>
        </authorList>
    </citation>
    <scope>NUCLEOTIDE SEQUENCE [LARGE SCALE GENOMIC DNA]</scope>
    <source>
        <strain evidence="2 3">MSL 6dP</strain>
    </source>
</reference>
<comment type="caution">
    <text evidence="2">The sequence shown here is derived from an EMBL/GenBank/DDBJ whole genome shotgun (WGS) entry which is preliminary data.</text>
</comment>